<name>A0A1M4SPE3_9CLOT</name>
<evidence type="ECO:0000256" key="2">
    <source>
        <dbReference type="ARBA" id="ARBA00022448"/>
    </source>
</evidence>
<dbReference type="CDD" id="cd06174">
    <property type="entry name" value="MFS"/>
    <property type="match status" value="1"/>
</dbReference>
<feature type="transmembrane region" description="Helical" evidence="7">
    <location>
        <begin position="383"/>
        <end position="407"/>
    </location>
</feature>
<dbReference type="OrthoDB" id="9773404at2"/>
<dbReference type="InterPro" id="IPR036259">
    <property type="entry name" value="MFS_trans_sf"/>
</dbReference>
<feature type="transmembrane region" description="Helical" evidence="7">
    <location>
        <begin position="138"/>
        <end position="161"/>
    </location>
</feature>
<feature type="transmembrane region" description="Helical" evidence="7">
    <location>
        <begin position="12"/>
        <end position="32"/>
    </location>
</feature>
<dbReference type="AlphaFoldDB" id="A0A1M4SPE3"/>
<evidence type="ECO:0000256" key="1">
    <source>
        <dbReference type="ARBA" id="ARBA00004651"/>
    </source>
</evidence>
<sequence length="426" mass="45769">MNTRKGVKNKWFILILLSAAVGLIYQLPYLRYSYYDAMLEAFGYSNAQLGNLMSAYGIGSVICYIIGGAVADRISSKILLSSGQILTGLAGFWFAAFPAYPIAFGISFFWAFTSSLIFWPALINYVRNLGTENEQGRLFGLLEGTRGFISTLIGLGIVAIFNRAVSIAGGLRTVILIYAVVNIVLGIITYFVIPAAKTEVQGSAEGKISPVRNFITALRMPQAWLITITIFATMMCFICLGYFTPYLTGVMGASVTFAAAIGTLRTWGLQIAGGTSGGFIADKIHSSSLTMVFAFIIIAVGFGIMLFIPGGSQFLLLATVLMFTFGLAIYVNRGVYFATLTEAGVPAGVNGAVVGFASALGFLPDAFMYTVIGHWLDRYPGAAGYKIIFACAMASAAVGFLCAVCIYRLSRKQRETVGPMARPQQN</sequence>
<keyword evidence="4 7" id="KW-0812">Transmembrane</keyword>
<feature type="transmembrane region" description="Helical" evidence="7">
    <location>
        <begin position="52"/>
        <end position="71"/>
    </location>
</feature>
<evidence type="ECO:0000313" key="9">
    <source>
        <dbReference type="EMBL" id="SHE34066.1"/>
    </source>
</evidence>
<feature type="transmembrane region" description="Helical" evidence="7">
    <location>
        <begin position="343"/>
        <end position="363"/>
    </location>
</feature>
<dbReference type="PANTHER" id="PTHR43124:SF3">
    <property type="entry name" value="CHLORAMPHENICOL EFFLUX PUMP RV0191"/>
    <property type="match status" value="1"/>
</dbReference>
<keyword evidence="6 7" id="KW-0472">Membrane</keyword>
<evidence type="ECO:0000256" key="7">
    <source>
        <dbReference type="SAM" id="Phobius"/>
    </source>
</evidence>
<keyword evidence="3" id="KW-1003">Cell membrane</keyword>
<evidence type="ECO:0000256" key="6">
    <source>
        <dbReference type="ARBA" id="ARBA00023136"/>
    </source>
</evidence>
<gene>
    <name evidence="9" type="ORF">SAMN02745158_00196</name>
</gene>
<comment type="subcellular location">
    <subcellularLocation>
        <location evidence="1">Cell membrane</location>
        <topology evidence="1">Multi-pass membrane protein</topology>
    </subcellularLocation>
</comment>
<dbReference type="RefSeq" id="WP_072848328.1">
    <property type="nucleotide sequence ID" value="NZ_FQVI01000001.1"/>
</dbReference>
<feature type="transmembrane region" description="Helical" evidence="7">
    <location>
        <begin position="289"/>
        <end position="308"/>
    </location>
</feature>
<keyword evidence="10" id="KW-1185">Reference proteome</keyword>
<feature type="transmembrane region" description="Helical" evidence="7">
    <location>
        <begin position="173"/>
        <end position="193"/>
    </location>
</feature>
<evidence type="ECO:0000256" key="3">
    <source>
        <dbReference type="ARBA" id="ARBA00022475"/>
    </source>
</evidence>
<feature type="transmembrane region" description="Helical" evidence="7">
    <location>
        <begin position="314"/>
        <end position="331"/>
    </location>
</feature>
<evidence type="ECO:0000259" key="8">
    <source>
        <dbReference type="PROSITE" id="PS50850"/>
    </source>
</evidence>
<feature type="transmembrane region" description="Helical" evidence="7">
    <location>
        <begin position="78"/>
        <end position="96"/>
    </location>
</feature>
<dbReference type="GO" id="GO:0005886">
    <property type="term" value="C:plasma membrane"/>
    <property type="evidence" value="ECO:0007669"/>
    <property type="project" value="UniProtKB-SubCell"/>
</dbReference>
<keyword evidence="2" id="KW-0813">Transport</keyword>
<dbReference type="PROSITE" id="PS50850">
    <property type="entry name" value="MFS"/>
    <property type="match status" value="1"/>
</dbReference>
<reference evidence="9 10" key="1">
    <citation type="submission" date="2016-11" db="EMBL/GenBank/DDBJ databases">
        <authorList>
            <person name="Jaros S."/>
            <person name="Januszkiewicz K."/>
            <person name="Wedrychowicz H."/>
        </authorList>
    </citation>
    <scope>NUCLEOTIDE SEQUENCE [LARGE SCALE GENOMIC DNA]</scope>
    <source>
        <strain evidence="9 10">DSM 17459</strain>
    </source>
</reference>
<dbReference type="EMBL" id="FQVI01000001">
    <property type="protein sequence ID" value="SHE34066.1"/>
    <property type="molecule type" value="Genomic_DNA"/>
</dbReference>
<dbReference type="Gene3D" id="1.20.1250.20">
    <property type="entry name" value="MFS general substrate transporter like domains"/>
    <property type="match status" value="2"/>
</dbReference>
<accession>A0A1M4SPE3</accession>
<protein>
    <submittedName>
        <fullName evidence="9">Sugar phosphate permease</fullName>
    </submittedName>
</protein>
<keyword evidence="5 7" id="KW-1133">Transmembrane helix</keyword>
<organism evidence="9 10">
    <name type="scientific">Lactonifactor longoviformis DSM 17459</name>
    <dbReference type="NCBI Taxonomy" id="1122155"/>
    <lineage>
        <taxon>Bacteria</taxon>
        <taxon>Bacillati</taxon>
        <taxon>Bacillota</taxon>
        <taxon>Clostridia</taxon>
        <taxon>Eubacteriales</taxon>
        <taxon>Clostridiaceae</taxon>
        <taxon>Lactonifactor</taxon>
    </lineage>
</organism>
<evidence type="ECO:0000256" key="4">
    <source>
        <dbReference type="ARBA" id="ARBA00022692"/>
    </source>
</evidence>
<feature type="transmembrane region" description="Helical" evidence="7">
    <location>
        <begin position="102"/>
        <end position="126"/>
    </location>
</feature>
<dbReference type="InterPro" id="IPR020846">
    <property type="entry name" value="MFS_dom"/>
</dbReference>
<dbReference type="GO" id="GO:0022857">
    <property type="term" value="F:transmembrane transporter activity"/>
    <property type="evidence" value="ECO:0007669"/>
    <property type="project" value="InterPro"/>
</dbReference>
<dbReference type="InterPro" id="IPR050189">
    <property type="entry name" value="MFS_Efflux_Transporters"/>
</dbReference>
<evidence type="ECO:0000313" key="10">
    <source>
        <dbReference type="Proteomes" id="UP000184245"/>
    </source>
</evidence>
<dbReference type="PANTHER" id="PTHR43124">
    <property type="entry name" value="PURINE EFFLUX PUMP PBUE"/>
    <property type="match status" value="1"/>
</dbReference>
<dbReference type="Proteomes" id="UP000184245">
    <property type="component" value="Unassembled WGS sequence"/>
</dbReference>
<dbReference type="SUPFAM" id="SSF103473">
    <property type="entry name" value="MFS general substrate transporter"/>
    <property type="match status" value="1"/>
</dbReference>
<feature type="transmembrane region" description="Helical" evidence="7">
    <location>
        <begin position="223"/>
        <end position="243"/>
    </location>
</feature>
<dbReference type="STRING" id="1122155.SAMN02745158_00196"/>
<evidence type="ECO:0000256" key="5">
    <source>
        <dbReference type="ARBA" id="ARBA00022989"/>
    </source>
</evidence>
<dbReference type="Pfam" id="PF07690">
    <property type="entry name" value="MFS_1"/>
    <property type="match status" value="1"/>
</dbReference>
<proteinExistence type="predicted"/>
<dbReference type="InterPro" id="IPR011701">
    <property type="entry name" value="MFS"/>
</dbReference>
<feature type="transmembrane region" description="Helical" evidence="7">
    <location>
        <begin position="249"/>
        <end position="268"/>
    </location>
</feature>
<feature type="domain" description="Major facilitator superfamily (MFS) profile" evidence="8">
    <location>
        <begin position="12"/>
        <end position="411"/>
    </location>
</feature>